<dbReference type="Proteomes" id="UP000637359">
    <property type="component" value="Unassembled WGS sequence"/>
</dbReference>
<feature type="site" description="Important for substrate specificity" evidence="3">
    <location>
        <position position="13"/>
    </location>
</feature>
<dbReference type="InterPro" id="IPR003697">
    <property type="entry name" value="Maf-like"/>
</dbReference>
<protein>
    <recommendedName>
        <fullName evidence="3">dTTP/UTP pyrophosphatase</fullName>
        <shortName evidence="3">dTTPase/UTPase</shortName>
        <ecNumber evidence="3">3.6.1.9</ecNumber>
    </recommendedName>
    <alternativeName>
        <fullName evidence="3">Nucleoside triphosphate pyrophosphatase</fullName>
    </alternativeName>
    <alternativeName>
        <fullName evidence="3">Nucleotide pyrophosphatase</fullName>
        <shortName evidence="3">Nucleotide PPase</shortName>
    </alternativeName>
</protein>
<dbReference type="GO" id="GO:0047429">
    <property type="term" value="F:nucleoside triphosphate diphosphatase activity"/>
    <property type="evidence" value="ECO:0007669"/>
    <property type="project" value="UniProtKB-EC"/>
</dbReference>
<dbReference type="GO" id="GO:0005737">
    <property type="term" value="C:cytoplasm"/>
    <property type="evidence" value="ECO:0007669"/>
    <property type="project" value="UniProtKB-SubCell"/>
</dbReference>
<evidence type="ECO:0000313" key="4">
    <source>
        <dbReference type="EMBL" id="MBC5636537.1"/>
    </source>
</evidence>
<dbReference type="SUPFAM" id="SSF52972">
    <property type="entry name" value="ITPase-like"/>
    <property type="match status" value="1"/>
</dbReference>
<comment type="catalytic activity">
    <reaction evidence="3">
        <text>UTP + H2O = UMP + diphosphate + H(+)</text>
        <dbReference type="Rhea" id="RHEA:29395"/>
        <dbReference type="ChEBI" id="CHEBI:15377"/>
        <dbReference type="ChEBI" id="CHEBI:15378"/>
        <dbReference type="ChEBI" id="CHEBI:33019"/>
        <dbReference type="ChEBI" id="CHEBI:46398"/>
        <dbReference type="ChEBI" id="CHEBI:57865"/>
        <dbReference type="EC" id="3.6.1.9"/>
    </reaction>
</comment>
<feature type="site" description="Important for substrate specificity" evidence="3">
    <location>
        <position position="153"/>
    </location>
</feature>
<dbReference type="EC" id="3.6.1.9" evidence="3"/>
<dbReference type="PANTHER" id="PTHR43213">
    <property type="entry name" value="BIFUNCTIONAL DTTP/UTP PYROPHOSPHATASE/METHYLTRANSFERASE PROTEIN-RELATED"/>
    <property type="match status" value="1"/>
</dbReference>
<comment type="function">
    <text evidence="3">Nucleoside triphosphate pyrophosphatase that hydrolyzes dTTP and UTP. May have a dual role in cell division arrest and in preventing the incorporation of modified nucleotides into cellular nucleic acids.</text>
</comment>
<dbReference type="Gene3D" id="3.90.950.10">
    <property type="match status" value="1"/>
</dbReference>
<sequence length="193" mass="21695">MNHSLVLASTSPRRKELLELVNIPFVIRKQDVDESVIQTDNPALRAEQLSLHKAKHVPFIDSSEVILTADTVVAFEGNIYGKPNHHEEAYEMLSRLSGNVHDVYTGVTIRSQEKVVSFVEKTMVEFWPLTEGEIHAYIATKDVYDKAGAYGIQSQGAALVKKINGDYYNVVGLPISRVVRELRKFNINAVQEE</sequence>
<dbReference type="CDD" id="cd00555">
    <property type="entry name" value="Maf"/>
    <property type="match status" value="1"/>
</dbReference>
<dbReference type="GO" id="GO:0009117">
    <property type="term" value="P:nucleotide metabolic process"/>
    <property type="evidence" value="ECO:0007669"/>
    <property type="project" value="UniProtKB-KW"/>
</dbReference>
<reference evidence="4" key="1">
    <citation type="submission" date="2020-08" db="EMBL/GenBank/DDBJ databases">
        <title>Genome public.</title>
        <authorList>
            <person name="Liu C."/>
            <person name="Sun Q."/>
        </authorList>
    </citation>
    <scope>NUCLEOTIDE SEQUENCE</scope>
    <source>
        <strain evidence="4">BX22</strain>
    </source>
</reference>
<dbReference type="PANTHER" id="PTHR43213:SF5">
    <property type="entry name" value="BIFUNCTIONAL DTTP_UTP PYROPHOSPHATASE_METHYLTRANSFERASE PROTEIN-RELATED"/>
    <property type="match status" value="1"/>
</dbReference>
<evidence type="ECO:0000256" key="2">
    <source>
        <dbReference type="ARBA" id="ARBA00022801"/>
    </source>
</evidence>
<keyword evidence="3" id="KW-0963">Cytoplasm</keyword>
<organism evidence="4 5">
    <name type="scientific">Ornithinibacillus hominis</name>
    <dbReference type="NCBI Taxonomy" id="2763055"/>
    <lineage>
        <taxon>Bacteria</taxon>
        <taxon>Bacillati</taxon>
        <taxon>Bacillota</taxon>
        <taxon>Bacilli</taxon>
        <taxon>Bacillales</taxon>
        <taxon>Bacillaceae</taxon>
        <taxon>Ornithinibacillus</taxon>
    </lineage>
</organism>
<keyword evidence="3" id="KW-0546">Nucleotide metabolism</keyword>
<dbReference type="NCBIfam" id="TIGR00172">
    <property type="entry name" value="maf"/>
    <property type="match status" value="1"/>
</dbReference>
<keyword evidence="2 3" id="KW-0378">Hydrolase</keyword>
<dbReference type="PIRSF" id="PIRSF006305">
    <property type="entry name" value="Maf"/>
    <property type="match status" value="1"/>
</dbReference>
<feature type="active site" description="Proton acceptor" evidence="3">
    <location>
        <position position="70"/>
    </location>
</feature>
<accession>A0A923L4X6</accession>
<name>A0A923L4X6_9BACI</name>
<comment type="catalytic activity">
    <reaction evidence="3">
        <text>dTTP + H2O = dTMP + diphosphate + H(+)</text>
        <dbReference type="Rhea" id="RHEA:28534"/>
        <dbReference type="ChEBI" id="CHEBI:15377"/>
        <dbReference type="ChEBI" id="CHEBI:15378"/>
        <dbReference type="ChEBI" id="CHEBI:33019"/>
        <dbReference type="ChEBI" id="CHEBI:37568"/>
        <dbReference type="ChEBI" id="CHEBI:63528"/>
        <dbReference type="EC" id="3.6.1.9"/>
    </reaction>
</comment>
<dbReference type="HAMAP" id="MF_00528">
    <property type="entry name" value="Maf"/>
    <property type="match status" value="1"/>
</dbReference>
<proteinExistence type="inferred from homology"/>
<comment type="caution">
    <text evidence="3">Lacks conserved residue(s) required for the propagation of feature annotation.</text>
</comment>
<dbReference type="AlphaFoldDB" id="A0A923L4X6"/>
<comment type="cofactor">
    <cofactor evidence="1 3">
        <name>a divalent metal cation</name>
        <dbReference type="ChEBI" id="CHEBI:60240"/>
    </cofactor>
</comment>
<comment type="similarity">
    <text evidence="3">Belongs to the Maf family. YhdE subfamily.</text>
</comment>
<evidence type="ECO:0000313" key="5">
    <source>
        <dbReference type="Proteomes" id="UP000637359"/>
    </source>
</evidence>
<gene>
    <name evidence="4" type="primary">maf</name>
    <name evidence="4" type="ORF">H8S33_06835</name>
</gene>
<dbReference type="InterPro" id="IPR029001">
    <property type="entry name" value="ITPase-like_fam"/>
</dbReference>
<comment type="subcellular location">
    <subcellularLocation>
        <location evidence="3">Cytoplasm</location>
    </subcellularLocation>
</comment>
<dbReference type="Pfam" id="PF02545">
    <property type="entry name" value="Maf"/>
    <property type="match status" value="1"/>
</dbReference>
<feature type="site" description="Important for substrate specificity" evidence="3">
    <location>
        <position position="71"/>
    </location>
</feature>
<dbReference type="EMBL" id="JACOOL010000004">
    <property type="protein sequence ID" value="MBC5636537.1"/>
    <property type="molecule type" value="Genomic_DNA"/>
</dbReference>
<evidence type="ECO:0000256" key="1">
    <source>
        <dbReference type="ARBA" id="ARBA00001968"/>
    </source>
</evidence>
<evidence type="ECO:0000256" key="3">
    <source>
        <dbReference type="HAMAP-Rule" id="MF_00528"/>
    </source>
</evidence>
<keyword evidence="5" id="KW-1185">Reference proteome</keyword>
<dbReference type="RefSeq" id="WP_186869242.1">
    <property type="nucleotide sequence ID" value="NZ_JACOOL010000004.1"/>
</dbReference>
<comment type="caution">
    <text evidence="4">The sequence shown here is derived from an EMBL/GenBank/DDBJ whole genome shotgun (WGS) entry which is preliminary data.</text>
</comment>